<evidence type="ECO:0000313" key="5">
    <source>
        <dbReference type="EMBL" id="TWT43256.1"/>
    </source>
</evidence>
<dbReference type="RefSeq" id="WP_197524950.1">
    <property type="nucleotide sequence ID" value="NZ_SJPH01000004.1"/>
</dbReference>
<protein>
    <submittedName>
        <fullName evidence="5">ATP-dependent helicase HepA</fullName>
    </submittedName>
</protein>
<reference evidence="5 6" key="1">
    <citation type="submission" date="2019-02" db="EMBL/GenBank/DDBJ databases">
        <title>Deep-cultivation of Planctomycetes and their phenomic and genomic characterization uncovers novel biology.</title>
        <authorList>
            <person name="Wiegand S."/>
            <person name="Jogler M."/>
            <person name="Boedeker C."/>
            <person name="Pinto D."/>
            <person name="Vollmers J."/>
            <person name="Rivas-Marin E."/>
            <person name="Kohn T."/>
            <person name="Peeters S.H."/>
            <person name="Heuer A."/>
            <person name="Rast P."/>
            <person name="Oberbeckmann S."/>
            <person name="Bunk B."/>
            <person name="Jeske O."/>
            <person name="Meyerdierks A."/>
            <person name="Storesund J.E."/>
            <person name="Kallscheuer N."/>
            <person name="Luecker S."/>
            <person name="Lage O.M."/>
            <person name="Pohl T."/>
            <person name="Merkel B.J."/>
            <person name="Hornburger P."/>
            <person name="Mueller R.-W."/>
            <person name="Bruemmer F."/>
            <person name="Labrenz M."/>
            <person name="Spormann A.M."/>
            <person name="Op Den Camp H."/>
            <person name="Overmann J."/>
            <person name="Amann R."/>
            <person name="Jetten M.S.M."/>
            <person name="Mascher T."/>
            <person name="Medema M.H."/>
            <person name="Devos D.P."/>
            <person name="Kaster A.-K."/>
            <person name="Ovreas L."/>
            <person name="Rohde M."/>
            <person name="Galperin M.Y."/>
            <person name="Jogler C."/>
        </authorList>
    </citation>
    <scope>NUCLEOTIDE SEQUENCE [LARGE SCALE GENOMIC DNA]</scope>
    <source>
        <strain evidence="5 6">Pla111</strain>
    </source>
</reference>
<dbReference type="Gene3D" id="3.40.50.300">
    <property type="entry name" value="P-loop containing nucleotide triphosphate hydrolases"/>
    <property type="match status" value="1"/>
</dbReference>
<dbReference type="InterPro" id="IPR049730">
    <property type="entry name" value="SNF2/RAD54-like_C"/>
</dbReference>
<keyword evidence="1" id="KW-0378">Hydrolase</keyword>
<dbReference type="PROSITE" id="PS51192">
    <property type="entry name" value="HELICASE_ATP_BIND_1"/>
    <property type="match status" value="1"/>
</dbReference>
<evidence type="ECO:0000259" key="4">
    <source>
        <dbReference type="PROSITE" id="PS51194"/>
    </source>
</evidence>
<feature type="domain" description="Helicase C-terminal" evidence="4">
    <location>
        <begin position="433"/>
        <end position="587"/>
    </location>
</feature>
<dbReference type="AlphaFoldDB" id="A0A5C5VX73"/>
<dbReference type="SMART" id="SM00487">
    <property type="entry name" value="DEXDc"/>
    <property type="match status" value="1"/>
</dbReference>
<dbReference type="Gene3D" id="3.40.50.10810">
    <property type="entry name" value="Tandem AAA-ATPase domain"/>
    <property type="match status" value="1"/>
</dbReference>
<dbReference type="Proteomes" id="UP000318995">
    <property type="component" value="Unassembled WGS sequence"/>
</dbReference>
<sequence length="606" mass="67515">MTLLDTSLETSSCDTSVPLTEHPVRVHSFAATVLRSSAALVSGALAEGVERPPIRAPRVESLALAAALKPAVVSLAIETPRIGVRRVMFAEPLATRSAPPVRQRRSADPAAVANDAASPARRRTRVRPPRDAIRLEDRLACLLQPPLEALLAAESLRFPFEPFDYQMDGVAFLYPRRHAVVADEMGLGKTMQAITTIRLLAKSGEASRVLLVCPKPLIPNWRRELATWAPELRVTTIEGSPERRRWAWDQNDTLVQLVGYETLVRDRDLAHRADRRFDLVLLDEAQRIKNRSGATHAAVCGLNRDRSWALTGTPIENSIDDLVGIFEFVSPGTLRPGMRPRQVAAAARDDVLRRTKERVLKDLPPKLIRDEVISLSPEQSSTYRRAEDEGVIRLKHLDGERELAIRHVFELVLRLKQICNFDPLTGSSSKAERLEAELAECRASGRKAIVFSQWVNTLDRLTERCAEFNPARYDGGMSTARREAELVRFREQADCSVLLMTYGAGSVGLNLQFAGYVFLFDRWWNPAVEDQAINRAHRIGASGPVTVTRLLCEGTLEERIDTILREKRELFRNVFPGDLSPASAGLSRNELLSIFNLSKKSARAAA</sequence>
<feature type="compositionally biased region" description="Low complexity" evidence="2">
    <location>
        <begin position="108"/>
        <end position="119"/>
    </location>
</feature>
<dbReference type="Pfam" id="PF00176">
    <property type="entry name" value="SNF2-rel_dom"/>
    <property type="match status" value="1"/>
</dbReference>
<keyword evidence="5" id="KW-0547">Nucleotide-binding</keyword>
<dbReference type="InterPro" id="IPR038718">
    <property type="entry name" value="SNF2-like_sf"/>
</dbReference>
<feature type="domain" description="Helicase ATP-binding" evidence="3">
    <location>
        <begin position="170"/>
        <end position="332"/>
    </location>
</feature>
<dbReference type="CDD" id="cd18793">
    <property type="entry name" value="SF2_C_SNF"/>
    <property type="match status" value="1"/>
</dbReference>
<name>A0A5C5VX73_9BACT</name>
<dbReference type="GO" id="GO:0005524">
    <property type="term" value="F:ATP binding"/>
    <property type="evidence" value="ECO:0007669"/>
    <property type="project" value="InterPro"/>
</dbReference>
<accession>A0A5C5VX73</accession>
<dbReference type="PROSITE" id="PS51194">
    <property type="entry name" value="HELICASE_CTER"/>
    <property type="match status" value="1"/>
</dbReference>
<organism evidence="5 6">
    <name type="scientific">Botrimarina hoheduenensis</name>
    <dbReference type="NCBI Taxonomy" id="2528000"/>
    <lineage>
        <taxon>Bacteria</taxon>
        <taxon>Pseudomonadati</taxon>
        <taxon>Planctomycetota</taxon>
        <taxon>Planctomycetia</taxon>
        <taxon>Pirellulales</taxon>
        <taxon>Lacipirellulaceae</taxon>
        <taxon>Botrimarina</taxon>
    </lineage>
</organism>
<dbReference type="CDD" id="cd17919">
    <property type="entry name" value="DEXHc_Snf"/>
    <property type="match status" value="1"/>
</dbReference>
<dbReference type="GO" id="GO:0004386">
    <property type="term" value="F:helicase activity"/>
    <property type="evidence" value="ECO:0007669"/>
    <property type="project" value="UniProtKB-KW"/>
</dbReference>
<feature type="region of interest" description="Disordered" evidence="2">
    <location>
        <begin position="98"/>
        <end position="127"/>
    </location>
</feature>
<keyword evidence="5" id="KW-0067">ATP-binding</keyword>
<comment type="caution">
    <text evidence="5">The sequence shown here is derived from an EMBL/GenBank/DDBJ whole genome shotgun (WGS) entry which is preliminary data.</text>
</comment>
<dbReference type="EMBL" id="SJPH01000004">
    <property type="protein sequence ID" value="TWT43256.1"/>
    <property type="molecule type" value="Genomic_DNA"/>
</dbReference>
<proteinExistence type="predicted"/>
<dbReference type="SMART" id="SM00490">
    <property type="entry name" value="HELICc"/>
    <property type="match status" value="1"/>
</dbReference>
<dbReference type="InterPro" id="IPR000330">
    <property type="entry name" value="SNF2_N"/>
</dbReference>
<keyword evidence="5" id="KW-0347">Helicase</keyword>
<evidence type="ECO:0000256" key="2">
    <source>
        <dbReference type="SAM" id="MobiDB-lite"/>
    </source>
</evidence>
<keyword evidence="6" id="KW-1185">Reference proteome</keyword>
<evidence type="ECO:0000256" key="1">
    <source>
        <dbReference type="ARBA" id="ARBA00022801"/>
    </source>
</evidence>
<gene>
    <name evidence="5" type="ORF">Pla111_22060</name>
</gene>
<dbReference type="InterPro" id="IPR027417">
    <property type="entry name" value="P-loop_NTPase"/>
</dbReference>
<dbReference type="SUPFAM" id="SSF52540">
    <property type="entry name" value="P-loop containing nucleoside triphosphate hydrolases"/>
    <property type="match status" value="2"/>
</dbReference>
<dbReference type="Pfam" id="PF00271">
    <property type="entry name" value="Helicase_C"/>
    <property type="match status" value="1"/>
</dbReference>
<dbReference type="InterPro" id="IPR001650">
    <property type="entry name" value="Helicase_C-like"/>
</dbReference>
<dbReference type="PANTHER" id="PTHR10799">
    <property type="entry name" value="SNF2/RAD54 HELICASE FAMILY"/>
    <property type="match status" value="1"/>
</dbReference>
<dbReference type="GO" id="GO:0016787">
    <property type="term" value="F:hydrolase activity"/>
    <property type="evidence" value="ECO:0007669"/>
    <property type="project" value="UniProtKB-KW"/>
</dbReference>
<evidence type="ECO:0000259" key="3">
    <source>
        <dbReference type="PROSITE" id="PS51192"/>
    </source>
</evidence>
<dbReference type="InterPro" id="IPR014001">
    <property type="entry name" value="Helicase_ATP-bd"/>
</dbReference>
<evidence type="ECO:0000313" key="6">
    <source>
        <dbReference type="Proteomes" id="UP000318995"/>
    </source>
</evidence>